<sequence length="46" mass="5758">MIREIINRIYYWIKHFQEFWVKTSIPSRWVHICIVKKFNSIGSIYI</sequence>
<reference evidence="1" key="1">
    <citation type="journal article" date="2015" name="Nature">
        <title>Complex archaea that bridge the gap between prokaryotes and eukaryotes.</title>
        <authorList>
            <person name="Spang A."/>
            <person name="Saw J.H."/>
            <person name="Jorgensen S.L."/>
            <person name="Zaremba-Niedzwiedzka K."/>
            <person name="Martijn J."/>
            <person name="Lind A.E."/>
            <person name="van Eijk R."/>
            <person name="Schleper C."/>
            <person name="Guy L."/>
            <person name="Ettema T.J."/>
        </authorList>
    </citation>
    <scope>NUCLEOTIDE SEQUENCE</scope>
</reference>
<accession>A0A0F9F1F3</accession>
<gene>
    <name evidence="1" type="ORF">LCGC14_2361160</name>
</gene>
<name>A0A0F9F1F3_9ZZZZ</name>
<feature type="non-terminal residue" evidence="1">
    <location>
        <position position="46"/>
    </location>
</feature>
<protein>
    <submittedName>
        <fullName evidence="1">Uncharacterized protein</fullName>
    </submittedName>
</protein>
<comment type="caution">
    <text evidence="1">The sequence shown here is derived from an EMBL/GenBank/DDBJ whole genome shotgun (WGS) entry which is preliminary data.</text>
</comment>
<dbReference type="EMBL" id="LAZR01034587">
    <property type="protein sequence ID" value="KKL44892.1"/>
    <property type="molecule type" value="Genomic_DNA"/>
</dbReference>
<proteinExistence type="predicted"/>
<evidence type="ECO:0000313" key="1">
    <source>
        <dbReference type="EMBL" id="KKL44892.1"/>
    </source>
</evidence>
<dbReference type="AlphaFoldDB" id="A0A0F9F1F3"/>
<organism evidence="1">
    <name type="scientific">marine sediment metagenome</name>
    <dbReference type="NCBI Taxonomy" id="412755"/>
    <lineage>
        <taxon>unclassified sequences</taxon>
        <taxon>metagenomes</taxon>
        <taxon>ecological metagenomes</taxon>
    </lineage>
</organism>